<dbReference type="EMBL" id="CAJNIZ010006478">
    <property type="protein sequence ID" value="CAE7250316.1"/>
    <property type="molecule type" value="Genomic_DNA"/>
</dbReference>
<proteinExistence type="predicted"/>
<name>A0A812LPC4_SYMPI</name>
<comment type="caution">
    <text evidence="1">The sequence shown here is derived from an EMBL/GenBank/DDBJ whole genome shotgun (WGS) entry which is preliminary data.</text>
</comment>
<protein>
    <submittedName>
        <fullName evidence="1">Uncharacterized protein</fullName>
    </submittedName>
</protein>
<accession>A0A812LPC4</accession>
<dbReference type="Proteomes" id="UP000649617">
    <property type="component" value="Unassembled WGS sequence"/>
</dbReference>
<organism evidence="1 2">
    <name type="scientific">Symbiodinium pilosum</name>
    <name type="common">Dinoflagellate</name>
    <dbReference type="NCBI Taxonomy" id="2952"/>
    <lineage>
        <taxon>Eukaryota</taxon>
        <taxon>Sar</taxon>
        <taxon>Alveolata</taxon>
        <taxon>Dinophyceae</taxon>
        <taxon>Suessiales</taxon>
        <taxon>Symbiodiniaceae</taxon>
        <taxon>Symbiodinium</taxon>
    </lineage>
</organism>
<dbReference type="AlphaFoldDB" id="A0A812LPC4"/>
<evidence type="ECO:0000313" key="1">
    <source>
        <dbReference type="EMBL" id="CAE7250316.1"/>
    </source>
</evidence>
<keyword evidence="2" id="KW-1185">Reference proteome</keyword>
<dbReference type="OrthoDB" id="442645at2759"/>
<sequence>MKRRRLVGKQSANGAENEGAVPCCLENVWRRLSVIVRNFLDARDWCQLEALSPFWLRHAVGTGPWRALLIDRFGSHTFLQEVANMPDVRRWQKVEYFLLVSWRIVPGRRAAGIRLGLENYKLRTKPCNTVIPRYHIEEYLSPGQGYFFLDFKLIGGPVPPFERVSPFSIDLPIAHECLAFPGPIVEDEYDTNFTGQCLTLFTDGTSVKAVGCHIHAMQCAVMEIPERPDIKGISPGITCQQLLDKLGSTIDDVIFGWCNPGGPTIFFDQLPRVCFEVDAENGGLAEVDEFANYQDVEWLRPRLHFPIGAIFTW</sequence>
<evidence type="ECO:0000313" key="2">
    <source>
        <dbReference type="Proteomes" id="UP000649617"/>
    </source>
</evidence>
<reference evidence="1" key="1">
    <citation type="submission" date="2021-02" db="EMBL/GenBank/DDBJ databases">
        <authorList>
            <person name="Dougan E. K."/>
            <person name="Rhodes N."/>
            <person name="Thang M."/>
            <person name="Chan C."/>
        </authorList>
    </citation>
    <scope>NUCLEOTIDE SEQUENCE</scope>
</reference>
<gene>
    <name evidence="1" type="ORF">SPIL2461_LOCUS4787</name>
</gene>